<dbReference type="EMBL" id="MG011691">
    <property type="protein sequence ID" value="AVK76845.1"/>
    <property type="molecule type" value="Genomic_DNA"/>
</dbReference>
<dbReference type="PROSITE" id="PS51134">
    <property type="entry name" value="ZF_TFIIB"/>
    <property type="match status" value="1"/>
</dbReference>
<accession>A0A2U7UER5</accession>
<evidence type="ECO:0000313" key="2">
    <source>
        <dbReference type="EMBL" id="AVK76845.1"/>
    </source>
</evidence>
<dbReference type="KEGG" id="vg:36841300"/>
<sequence length="121" mass="13027">MAGCSGCGGINMLDDIATGDVVCVACGWIVCDDRVYRPETSRVRRRSRRVVRGQRVLARAESLLCRAAHAVAADFGIDPTLLLIEATRTGVPEDARGPVDVALCRAVARICGDPEQSQHYT</sequence>
<gene>
    <name evidence="2" type="ORF">pmac_cds_157</name>
</gene>
<protein>
    <recommendedName>
        <fullName evidence="1">TFIIB-type domain-containing protein</fullName>
    </recommendedName>
</protein>
<dbReference type="Proteomes" id="UP000249758">
    <property type="component" value="Segment"/>
</dbReference>
<dbReference type="RefSeq" id="YP_009480841.1">
    <property type="nucleotide sequence ID" value="NC_037665.1"/>
</dbReference>
<organism evidence="2">
    <name type="scientific">Pandoravirus macleodensis</name>
    <dbReference type="NCBI Taxonomy" id="2107707"/>
    <lineage>
        <taxon>Viruses</taxon>
        <taxon>Pandoravirus</taxon>
    </lineage>
</organism>
<proteinExistence type="predicted"/>
<feature type="domain" description="TFIIB-type" evidence="1">
    <location>
        <begin position="1"/>
        <end position="31"/>
    </location>
</feature>
<name>A0A2U7UER5_9VIRU</name>
<reference evidence="2" key="1">
    <citation type="journal article" date="2018" name="Nat. Commun.">
        <title>Diversity and evolution of the emerging Pandoraviridae family.</title>
        <authorList>
            <person name="Legendre M."/>
            <person name="Fabre E."/>
            <person name="Poirot O."/>
            <person name="Jeudy S."/>
            <person name="Lartigue A."/>
            <person name="Alempic J.M."/>
            <person name="Beucher L."/>
            <person name="Philippe N."/>
            <person name="Bertaux L."/>
            <person name="Christo-Foroux E."/>
            <person name="Labadie K."/>
            <person name="Coute Y."/>
            <person name="Abergel C."/>
            <person name="Claverie J.M."/>
        </authorList>
    </citation>
    <scope>NUCLEOTIDE SEQUENCE [LARGE SCALE GENOMIC DNA]</scope>
    <source>
        <strain evidence="2">Macleodensis</strain>
    </source>
</reference>
<evidence type="ECO:0000259" key="1">
    <source>
        <dbReference type="PROSITE" id="PS51134"/>
    </source>
</evidence>
<dbReference type="GeneID" id="36841300"/>
<dbReference type="SUPFAM" id="SSF57783">
    <property type="entry name" value="Zinc beta-ribbon"/>
    <property type="match status" value="1"/>
</dbReference>
<dbReference type="InterPro" id="IPR013137">
    <property type="entry name" value="Znf_TFIIB"/>
</dbReference>